<dbReference type="EMBL" id="CAACVJ010000456">
    <property type="protein sequence ID" value="VEP16897.1"/>
    <property type="molecule type" value="Genomic_DNA"/>
</dbReference>
<dbReference type="AlphaFoldDB" id="A0A563VZV2"/>
<proteinExistence type="predicted"/>
<dbReference type="OrthoDB" id="482635at2"/>
<evidence type="ECO:0000313" key="1">
    <source>
        <dbReference type="EMBL" id="VEP16897.1"/>
    </source>
</evidence>
<name>A0A563VZV2_9CYAN</name>
<reference evidence="1 2" key="1">
    <citation type="submission" date="2019-01" db="EMBL/GenBank/DDBJ databases">
        <authorList>
            <person name="Brito A."/>
        </authorList>
    </citation>
    <scope>NUCLEOTIDE SEQUENCE [LARGE SCALE GENOMIC DNA]</scope>
    <source>
        <strain evidence="1">1</strain>
    </source>
</reference>
<sequence length="69" mass="8230">MSRSSLIEYALSEIIEATDGEMSRLGWNKEQGRQYLIDNYGKRSRLHLTDEELLEFWEYLKNEELESSK</sequence>
<accession>A0A563VZV2</accession>
<dbReference type="Proteomes" id="UP000320055">
    <property type="component" value="Unassembled WGS sequence"/>
</dbReference>
<organism evidence="1 2">
    <name type="scientific">Hyella patelloides LEGE 07179</name>
    <dbReference type="NCBI Taxonomy" id="945734"/>
    <lineage>
        <taxon>Bacteria</taxon>
        <taxon>Bacillati</taxon>
        <taxon>Cyanobacteriota</taxon>
        <taxon>Cyanophyceae</taxon>
        <taxon>Pleurocapsales</taxon>
        <taxon>Hyellaceae</taxon>
        <taxon>Hyella</taxon>
    </lineage>
</organism>
<dbReference type="RefSeq" id="WP_144875576.1">
    <property type="nucleotide sequence ID" value="NZ_LR214243.1"/>
</dbReference>
<evidence type="ECO:0000313" key="2">
    <source>
        <dbReference type="Proteomes" id="UP000320055"/>
    </source>
</evidence>
<gene>
    <name evidence="1" type="ORF">H1P_5090002</name>
</gene>
<protein>
    <submittedName>
        <fullName evidence="1">Uncharacterized protein</fullName>
    </submittedName>
</protein>
<keyword evidence="2" id="KW-1185">Reference proteome</keyword>